<evidence type="ECO:0000313" key="2">
    <source>
        <dbReference type="Proteomes" id="UP000287224"/>
    </source>
</evidence>
<proteinExistence type="predicted"/>
<sequence length="60" mass="6510">MYIVWHSIPPFNTNEEISTDSPLTLKQASTVCQAGSLVAEVAVSIINETARLMPGCFILT</sequence>
<reference evidence="2" key="1">
    <citation type="submission" date="2018-12" db="EMBL/GenBank/DDBJ databases">
        <title>Tengunoibacter tsumagoiensis gen. nov., sp. nov., Dictyobacter kobayashii sp. nov., D. alpinus sp. nov., and D. joshuensis sp. nov. and description of Dictyobacteraceae fam. nov. within the order Ktedonobacterales isolated from Tengu-no-mugimeshi.</title>
        <authorList>
            <person name="Wang C.M."/>
            <person name="Zheng Y."/>
            <person name="Sakai Y."/>
            <person name="Toyoda A."/>
            <person name="Minakuchi Y."/>
            <person name="Abe K."/>
            <person name="Yokota A."/>
            <person name="Yabe S."/>
        </authorList>
    </citation>
    <scope>NUCLEOTIDE SEQUENCE [LARGE SCALE GENOMIC DNA]</scope>
    <source>
        <strain evidence="2">S-27</strain>
    </source>
</reference>
<protein>
    <submittedName>
        <fullName evidence="1">Uncharacterized protein</fullName>
    </submittedName>
</protein>
<dbReference type="AlphaFoldDB" id="A0A401ZT45"/>
<dbReference type="EMBL" id="BIFQ01000002">
    <property type="protein sequence ID" value="GCE09954.1"/>
    <property type="molecule type" value="Genomic_DNA"/>
</dbReference>
<name>A0A401ZT45_9CHLR</name>
<organism evidence="1 2">
    <name type="scientific">Dictyobacter aurantiacus</name>
    <dbReference type="NCBI Taxonomy" id="1936993"/>
    <lineage>
        <taxon>Bacteria</taxon>
        <taxon>Bacillati</taxon>
        <taxon>Chloroflexota</taxon>
        <taxon>Ktedonobacteria</taxon>
        <taxon>Ktedonobacterales</taxon>
        <taxon>Dictyobacteraceae</taxon>
        <taxon>Dictyobacter</taxon>
    </lineage>
</organism>
<accession>A0A401ZT45</accession>
<keyword evidence="2" id="KW-1185">Reference proteome</keyword>
<dbReference type="Proteomes" id="UP000287224">
    <property type="component" value="Unassembled WGS sequence"/>
</dbReference>
<comment type="caution">
    <text evidence="1">The sequence shown here is derived from an EMBL/GenBank/DDBJ whole genome shotgun (WGS) entry which is preliminary data.</text>
</comment>
<evidence type="ECO:0000313" key="1">
    <source>
        <dbReference type="EMBL" id="GCE09954.1"/>
    </source>
</evidence>
<gene>
    <name evidence="1" type="ORF">KDAU_72830</name>
</gene>